<sequence>MSSEVVSIRQPLVLHASFWGKALAGIKAGSDTRVLEVGCGRGESLALLASKKIDAYGFDLGAASGQLLAPKSQFAFGSLSSAMSYPQHHFDAVIVRPMPSFRGELATAEHYVATANLLSCVKAGGRMIIVEPTAGREGTPSTEWLARWNRQLEAFTVEKKSLVYRDGGLMQALLGWLKKGPKLDLQLIQITIPQTPVSRLEWHRQARTAAMPKTRNSRKAA</sequence>
<organism evidence="1 2">
    <name type="scientific">Caulifigura coniformis</name>
    <dbReference type="NCBI Taxonomy" id="2527983"/>
    <lineage>
        <taxon>Bacteria</taxon>
        <taxon>Pseudomonadati</taxon>
        <taxon>Planctomycetota</taxon>
        <taxon>Planctomycetia</taxon>
        <taxon>Planctomycetales</taxon>
        <taxon>Planctomycetaceae</taxon>
        <taxon>Caulifigura</taxon>
    </lineage>
</organism>
<dbReference type="InterPro" id="IPR029063">
    <property type="entry name" value="SAM-dependent_MTases_sf"/>
</dbReference>
<dbReference type="EMBL" id="CP036271">
    <property type="protein sequence ID" value="QDT54947.1"/>
    <property type="molecule type" value="Genomic_DNA"/>
</dbReference>
<evidence type="ECO:0000313" key="2">
    <source>
        <dbReference type="Proteomes" id="UP000315700"/>
    </source>
</evidence>
<accession>A0A517SFQ6</accession>
<evidence type="ECO:0000313" key="1">
    <source>
        <dbReference type="EMBL" id="QDT54947.1"/>
    </source>
</evidence>
<dbReference type="CDD" id="cd02440">
    <property type="entry name" value="AdoMet_MTases"/>
    <property type="match status" value="1"/>
</dbReference>
<proteinExistence type="predicted"/>
<evidence type="ECO:0008006" key="3">
    <source>
        <dbReference type="Google" id="ProtNLM"/>
    </source>
</evidence>
<dbReference type="OrthoDB" id="275767at2"/>
<name>A0A517SFQ6_9PLAN</name>
<dbReference type="Gene3D" id="3.40.50.150">
    <property type="entry name" value="Vaccinia Virus protein VP39"/>
    <property type="match status" value="1"/>
</dbReference>
<dbReference type="SUPFAM" id="SSF53335">
    <property type="entry name" value="S-adenosyl-L-methionine-dependent methyltransferases"/>
    <property type="match status" value="1"/>
</dbReference>
<dbReference type="InParanoid" id="A0A517SFQ6"/>
<dbReference type="KEGG" id="ccos:Pan44_29880"/>
<reference evidence="1 2" key="1">
    <citation type="submission" date="2019-02" db="EMBL/GenBank/DDBJ databases">
        <title>Deep-cultivation of Planctomycetes and their phenomic and genomic characterization uncovers novel biology.</title>
        <authorList>
            <person name="Wiegand S."/>
            <person name="Jogler M."/>
            <person name="Boedeker C."/>
            <person name="Pinto D."/>
            <person name="Vollmers J."/>
            <person name="Rivas-Marin E."/>
            <person name="Kohn T."/>
            <person name="Peeters S.H."/>
            <person name="Heuer A."/>
            <person name="Rast P."/>
            <person name="Oberbeckmann S."/>
            <person name="Bunk B."/>
            <person name="Jeske O."/>
            <person name="Meyerdierks A."/>
            <person name="Storesund J.E."/>
            <person name="Kallscheuer N."/>
            <person name="Luecker S."/>
            <person name="Lage O.M."/>
            <person name="Pohl T."/>
            <person name="Merkel B.J."/>
            <person name="Hornburger P."/>
            <person name="Mueller R.-W."/>
            <person name="Bruemmer F."/>
            <person name="Labrenz M."/>
            <person name="Spormann A.M."/>
            <person name="Op den Camp H."/>
            <person name="Overmann J."/>
            <person name="Amann R."/>
            <person name="Jetten M.S.M."/>
            <person name="Mascher T."/>
            <person name="Medema M.H."/>
            <person name="Devos D.P."/>
            <person name="Kaster A.-K."/>
            <person name="Ovreas L."/>
            <person name="Rohde M."/>
            <person name="Galperin M.Y."/>
            <person name="Jogler C."/>
        </authorList>
    </citation>
    <scope>NUCLEOTIDE SEQUENCE [LARGE SCALE GENOMIC DNA]</scope>
    <source>
        <strain evidence="1 2">Pan44</strain>
    </source>
</reference>
<gene>
    <name evidence="1" type="ORF">Pan44_29880</name>
</gene>
<dbReference type="Pfam" id="PF13489">
    <property type="entry name" value="Methyltransf_23"/>
    <property type="match status" value="1"/>
</dbReference>
<keyword evidence="2" id="KW-1185">Reference proteome</keyword>
<dbReference type="RefSeq" id="WP_145030757.1">
    <property type="nucleotide sequence ID" value="NZ_CP036271.1"/>
</dbReference>
<dbReference type="Proteomes" id="UP000315700">
    <property type="component" value="Chromosome"/>
</dbReference>
<dbReference type="AlphaFoldDB" id="A0A517SFQ6"/>
<protein>
    <recommendedName>
        <fullName evidence="3">Methyltransferase type 11 domain-containing protein</fullName>
    </recommendedName>
</protein>